<sequence>MEQVTAITLIADIFSNLYAYIDSVVCDVRKHPLLHPKIHLVKGVNKWYVSLYRRDTVIYLTWPECEAQVSGFPGMKHCSFMHLQDVIAFYIDKGDEGVIQPVRPLNMGIGQTPAKPPAMAPSTPSSNHPEGSSQALFY</sequence>
<dbReference type="InterPro" id="IPR037056">
    <property type="entry name" value="RNase_H1_N_sf"/>
</dbReference>
<organism evidence="3 4">
    <name type="scientific">Sparassis crispa</name>
    <dbReference type="NCBI Taxonomy" id="139825"/>
    <lineage>
        <taxon>Eukaryota</taxon>
        <taxon>Fungi</taxon>
        <taxon>Dikarya</taxon>
        <taxon>Basidiomycota</taxon>
        <taxon>Agaricomycotina</taxon>
        <taxon>Agaricomycetes</taxon>
        <taxon>Polyporales</taxon>
        <taxon>Sparassidaceae</taxon>
        <taxon>Sparassis</taxon>
    </lineage>
</organism>
<evidence type="ECO:0000256" key="1">
    <source>
        <dbReference type="SAM" id="MobiDB-lite"/>
    </source>
</evidence>
<name>A0A401GND4_9APHY</name>
<dbReference type="SUPFAM" id="SSF55658">
    <property type="entry name" value="L9 N-domain-like"/>
    <property type="match status" value="1"/>
</dbReference>
<protein>
    <recommendedName>
        <fullName evidence="2">Ribonuclease H1 N-terminal domain-containing protein</fullName>
    </recommendedName>
</protein>
<feature type="region of interest" description="Disordered" evidence="1">
    <location>
        <begin position="110"/>
        <end position="138"/>
    </location>
</feature>
<accession>A0A401GND4</accession>
<dbReference type="Gene3D" id="3.40.970.10">
    <property type="entry name" value="Ribonuclease H1, N-terminal domain"/>
    <property type="match status" value="1"/>
</dbReference>
<evidence type="ECO:0000313" key="3">
    <source>
        <dbReference type="EMBL" id="GBE83751.1"/>
    </source>
</evidence>
<dbReference type="InParanoid" id="A0A401GND4"/>
<dbReference type="AlphaFoldDB" id="A0A401GND4"/>
<dbReference type="RefSeq" id="XP_027614664.1">
    <property type="nucleotide sequence ID" value="XM_027758863.1"/>
</dbReference>
<evidence type="ECO:0000259" key="2">
    <source>
        <dbReference type="Pfam" id="PF01693"/>
    </source>
</evidence>
<dbReference type="OrthoDB" id="2612908at2759"/>
<reference evidence="3 4" key="1">
    <citation type="journal article" date="2018" name="Sci. Rep.">
        <title>Genome sequence of the cauliflower mushroom Sparassis crispa (Hanabiratake) and its association with beneficial usage.</title>
        <authorList>
            <person name="Kiyama R."/>
            <person name="Furutani Y."/>
            <person name="Kawaguchi K."/>
            <person name="Nakanishi T."/>
        </authorList>
    </citation>
    <scope>NUCLEOTIDE SEQUENCE [LARGE SCALE GENOMIC DNA]</scope>
</reference>
<gene>
    <name evidence="3" type="ORF">SCP_0508070</name>
</gene>
<dbReference type="EMBL" id="BFAD01000005">
    <property type="protein sequence ID" value="GBE83751.1"/>
    <property type="molecule type" value="Genomic_DNA"/>
</dbReference>
<comment type="caution">
    <text evidence="3">The sequence shown here is derived from an EMBL/GenBank/DDBJ whole genome shotgun (WGS) entry which is preliminary data.</text>
</comment>
<proteinExistence type="predicted"/>
<feature type="compositionally biased region" description="Polar residues" evidence="1">
    <location>
        <begin position="122"/>
        <end position="138"/>
    </location>
</feature>
<dbReference type="GeneID" id="38780668"/>
<keyword evidence="4" id="KW-1185">Reference proteome</keyword>
<dbReference type="InterPro" id="IPR009027">
    <property type="entry name" value="Ribosomal_bL9/RNase_H1_N"/>
</dbReference>
<dbReference type="InterPro" id="IPR011320">
    <property type="entry name" value="RNase_H1_N"/>
</dbReference>
<dbReference type="Pfam" id="PF01693">
    <property type="entry name" value="Cauli_VI"/>
    <property type="match status" value="1"/>
</dbReference>
<feature type="domain" description="Ribonuclease H1 N-terminal" evidence="2">
    <location>
        <begin position="54"/>
        <end position="85"/>
    </location>
</feature>
<dbReference type="Proteomes" id="UP000287166">
    <property type="component" value="Unassembled WGS sequence"/>
</dbReference>
<evidence type="ECO:0000313" key="4">
    <source>
        <dbReference type="Proteomes" id="UP000287166"/>
    </source>
</evidence>